<feature type="chain" id="PRO_5025015550" evidence="1">
    <location>
        <begin position="19"/>
        <end position="113"/>
    </location>
</feature>
<keyword evidence="3" id="KW-1185">Reference proteome</keyword>
<dbReference type="AlphaFoldDB" id="A0A5N6TZF9"/>
<dbReference type="OrthoDB" id="4497990at2759"/>
<evidence type="ECO:0000256" key="1">
    <source>
        <dbReference type="SAM" id="SignalP"/>
    </source>
</evidence>
<accession>A0A5N6TZF9</accession>
<name>A0A5N6TZF9_ASPAV</name>
<dbReference type="EMBL" id="ML742066">
    <property type="protein sequence ID" value="KAE8151705.1"/>
    <property type="molecule type" value="Genomic_DNA"/>
</dbReference>
<reference evidence="2 3" key="1">
    <citation type="submission" date="2019-04" db="EMBL/GenBank/DDBJ databases">
        <title>Friends and foes A comparative genomics study of 23 Aspergillus species from section Flavi.</title>
        <authorList>
            <consortium name="DOE Joint Genome Institute"/>
            <person name="Kjaerbolling I."/>
            <person name="Vesth T."/>
            <person name="Frisvad J.C."/>
            <person name="Nybo J.L."/>
            <person name="Theobald S."/>
            <person name="Kildgaard S."/>
            <person name="Isbrandt T."/>
            <person name="Kuo A."/>
            <person name="Sato A."/>
            <person name="Lyhne E.K."/>
            <person name="Kogle M.E."/>
            <person name="Wiebenga A."/>
            <person name="Kun R.S."/>
            <person name="Lubbers R.J."/>
            <person name="Makela M.R."/>
            <person name="Barry K."/>
            <person name="Chovatia M."/>
            <person name="Clum A."/>
            <person name="Daum C."/>
            <person name="Haridas S."/>
            <person name="He G."/>
            <person name="LaButti K."/>
            <person name="Lipzen A."/>
            <person name="Mondo S."/>
            <person name="Riley R."/>
            <person name="Salamov A."/>
            <person name="Simmons B.A."/>
            <person name="Magnuson J.K."/>
            <person name="Henrissat B."/>
            <person name="Mortensen U.H."/>
            <person name="Larsen T.O."/>
            <person name="Devries R.P."/>
            <person name="Grigoriev I.V."/>
            <person name="Machida M."/>
            <person name="Baker S.E."/>
            <person name="Andersen M.R."/>
        </authorList>
    </citation>
    <scope>NUCLEOTIDE SEQUENCE [LARGE SCALE GENOMIC DNA]</scope>
    <source>
        <strain evidence="2 3">IBT 18842</strain>
    </source>
</reference>
<sequence>MHLPKTLSMLLLTTLSTATPSTIEPRKYTACQDAEMGLDRAFLVFSTQTHGLDAQNLKELRSLTEQFYTETQTIKELCSRIITLLDAQHRAQVEAENSADREDWFRKGRTVNG</sequence>
<keyword evidence="1" id="KW-0732">Signal</keyword>
<organism evidence="2 3">
    <name type="scientific">Aspergillus avenaceus</name>
    <dbReference type="NCBI Taxonomy" id="36643"/>
    <lineage>
        <taxon>Eukaryota</taxon>
        <taxon>Fungi</taxon>
        <taxon>Dikarya</taxon>
        <taxon>Ascomycota</taxon>
        <taxon>Pezizomycotina</taxon>
        <taxon>Eurotiomycetes</taxon>
        <taxon>Eurotiomycetidae</taxon>
        <taxon>Eurotiales</taxon>
        <taxon>Aspergillaceae</taxon>
        <taxon>Aspergillus</taxon>
        <taxon>Aspergillus subgen. Circumdati</taxon>
    </lineage>
</organism>
<feature type="signal peptide" evidence="1">
    <location>
        <begin position="1"/>
        <end position="18"/>
    </location>
</feature>
<proteinExistence type="predicted"/>
<gene>
    <name evidence="2" type="ORF">BDV25DRAFT_138628</name>
</gene>
<protein>
    <submittedName>
        <fullName evidence="2">Uncharacterized protein</fullName>
    </submittedName>
</protein>
<evidence type="ECO:0000313" key="3">
    <source>
        <dbReference type="Proteomes" id="UP000325780"/>
    </source>
</evidence>
<dbReference type="Proteomes" id="UP000325780">
    <property type="component" value="Unassembled WGS sequence"/>
</dbReference>
<evidence type="ECO:0000313" key="2">
    <source>
        <dbReference type="EMBL" id="KAE8151705.1"/>
    </source>
</evidence>